<dbReference type="EMBL" id="AAPI01000005">
    <property type="protein sequence ID" value="EAS46812.1"/>
    <property type="molecule type" value="Genomic_DNA"/>
</dbReference>
<dbReference type="STRING" id="314287.GB2207_04209"/>
<keyword evidence="2" id="KW-1185">Reference proteome</keyword>
<dbReference type="AlphaFoldDB" id="Q1YQZ6"/>
<comment type="caution">
    <text evidence="1">The sequence shown here is derived from an EMBL/GenBank/DDBJ whole genome shotgun (WGS) entry which is preliminary data.</text>
</comment>
<proteinExistence type="predicted"/>
<accession>Q1YQZ6</accession>
<name>Q1YQZ6_9GAMM</name>
<evidence type="ECO:0000313" key="1">
    <source>
        <dbReference type="EMBL" id="EAS46812.1"/>
    </source>
</evidence>
<protein>
    <submittedName>
        <fullName evidence="1">Uncharacterized protein</fullName>
    </submittedName>
</protein>
<dbReference type="Proteomes" id="UP000005555">
    <property type="component" value="Unassembled WGS sequence"/>
</dbReference>
<evidence type="ECO:0000313" key="2">
    <source>
        <dbReference type="Proteomes" id="UP000005555"/>
    </source>
</evidence>
<reference evidence="1 2" key="1">
    <citation type="submission" date="2006-03" db="EMBL/GenBank/DDBJ databases">
        <authorList>
            <person name="Giovannoni S.J."/>
            <person name="Cho J.-C."/>
            <person name="Ferriera S."/>
            <person name="Johnson J."/>
            <person name="Kravitz S."/>
            <person name="Halpern A."/>
            <person name="Remington K."/>
            <person name="Beeson K."/>
            <person name="Tran B."/>
            <person name="Rogers Y.-H."/>
            <person name="Friedman R."/>
            <person name="Venter J.C."/>
        </authorList>
    </citation>
    <scope>NUCLEOTIDE SEQUENCE [LARGE SCALE GENOMIC DNA]</scope>
    <source>
        <strain evidence="1 2">HTCC2207</strain>
    </source>
</reference>
<gene>
    <name evidence="1" type="ORF">GB2207_04209</name>
</gene>
<organism evidence="1 2">
    <name type="scientific">gamma proteobacterium HTCC2207</name>
    <dbReference type="NCBI Taxonomy" id="314287"/>
    <lineage>
        <taxon>Bacteria</taxon>
        <taxon>Pseudomonadati</taxon>
        <taxon>Pseudomonadota</taxon>
        <taxon>Gammaproteobacteria</taxon>
        <taxon>Cellvibrionales</taxon>
        <taxon>Porticoccaceae</taxon>
        <taxon>SAR92 clade</taxon>
    </lineage>
</organism>
<sequence length="94" mass="10661">MIKQFTVAAAIETDSPQRLINALGIMHWEINEGDMVLSILGPYLRSLPNKERLPRMLGSKSPQKNRESFTRALRIIYALLNQQNSGFTARQTGF</sequence>
<dbReference type="HOGENOM" id="CLU_2381994_0_0_6"/>